<keyword evidence="2" id="KW-1185">Reference proteome</keyword>
<evidence type="ECO:0000313" key="2">
    <source>
        <dbReference type="Proteomes" id="UP000002424"/>
    </source>
</evidence>
<dbReference type="EnsemblBacteria" id="ACO81038">
    <property type="protein sequence ID" value="ACO81038"/>
    <property type="gene ID" value="Avin_49430"/>
</dbReference>
<reference evidence="1 2" key="1">
    <citation type="journal article" date="2009" name="J. Bacteriol.">
        <title>Genome sequence of Azotobacter vinelandii, an obligate aerobe specialized to support diverse anaerobic metabolic processes.</title>
        <authorList>
            <person name="Setubal J.C."/>
            <person name="dos Santos P."/>
            <person name="Goldman B.S."/>
            <person name="Ertesvag H."/>
            <person name="Espin G."/>
            <person name="Rubio L.M."/>
            <person name="Valla S."/>
            <person name="Almeida N.F."/>
            <person name="Balasubramanian D."/>
            <person name="Cromes L."/>
            <person name="Curatti L."/>
            <person name="Du Z."/>
            <person name="Godsy E."/>
            <person name="Goodner B."/>
            <person name="Hellner-Burris K."/>
            <person name="Hernandez J.A."/>
            <person name="Houmiel K."/>
            <person name="Imperial J."/>
            <person name="Kennedy C."/>
            <person name="Larson T.J."/>
            <person name="Latreille P."/>
            <person name="Ligon L.S."/>
            <person name="Lu J."/>
            <person name="Maerk M."/>
            <person name="Miller N.M."/>
            <person name="Norton S."/>
            <person name="O'Carroll I.P."/>
            <person name="Paulsen I."/>
            <person name="Raulfs E.C."/>
            <person name="Roemer R."/>
            <person name="Rosser J."/>
            <person name="Segura D."/>
            <person name="Slater S."/>
            <person name="Stricklin S.L."/>
            <person name="Studholme D.J."/>
            <person name="Sun J."/>
            <person name="Viana C.J."/>
            <person name="Wallin E."/>
            <person name="Wang B."/>
            <person name="Wheeler C."/>
            <person name="Zhu H."/>
            <person name="Dean D.R."/>
            <person name="Dixon R."/>
            <person name="Wood D."/>
        </authorList>
    </citation>
    <scope>NUCLEOTIDE SEQUENCE [LARGE SCALE GENOMIC DNA]</scope>
    <source>
        <strain evidence="2">DJ / ATCC BAA-1303</strain>
    </source>
</reference>
<organism evidence="1 2">
    <name type="scientific">Azotobacter vinelandii (strain DJ / ATCC BAA-1303)</name>
    <dbReference type="NCBI Taxonomy" id="322710"/>
    <lineage>
        <taxon>Bacteria</taxon>
        <taxon>Pseudomonadati</taxon>
        <taxon>Pseudomonadota</taxon>
        <taxon>Gammaproteobacteria</taxon>
        <taxon>Pseudomonadales</taxon>
        <taxon>Pseudomonadaceae</taxon>
        <taxon>Azotobacter</taxon>
    </lineage>
</organism>
<protein>
    <submittedName>
        <fullName evidence="1">Uncharacterized protein</fullName>
    </submittedName>
</protein>
<dbReference type="HOGENOM" id="CLU_3114152_0_0_6"/>
<dbReference type="EMBL" id="CP001157">
    <property type="protein sequence ID" value="ACO81038.1"/>
    <property type="molecule type" value="Genomic_DNA"/>
</dbReference>
<dbReference type="Proteomes" id="UP000002424">
    <property type="component" value="Chromosome"/>
</dbReference>
<gene>
    <name evidence="1" type="ordered locus">Avin_49430</name>
</gene>
<accession>C1DL45</accession>
<proteinExistence type="predicted"/>
<name>C1DL45_AZOVD</name>
<dbReference type="KEGG" id="avn:Avin_49430"/>
<dbReference type="AlphaFoldDB" id="C1DL45"/>
<evidence type="ECO:0000313" key="1">
    <source>
        <dbReference type="EMBL" id="ACO81038.1"/>
    </source>
</evidence>
<sequence length="50" mass="5810">MVFSHCIRQAGPFTGFSRRYLFFSIRLDLSFRAILFHRSGSDSKRSAPLE</sequence>